<dbReference type="PANTHER" id="PTHR34836">
    <property type="entry name" value="OS06G0188250 PROTEIN"/>
    <property type="match status" value="1"/>
</dbReference>
<keyword evidence="4" id="KW-0813">Transport</keyword>
<feature type="chain" id="PRO_5044889213" description="Ionotropic glutamate receptor C-terminal domain-containing protein" evidence="17">
    <location>
        <begin position="22"/>
        <end position="1001"/>
    </location>
</feature>
<evidence type="ECO:0000256" key="16">
    <source>
        <dbReference type="SAM" id="Phobius"/>
    </source>
</evidence>
<dbReference type="Gene3D" id="1.10.287.70">
    <property type="match status" value="1"/>
</dbReference>
<keyword evidence="11" id="KW-0325">Glycoprotein</keyword>
<evidence type="ECO:0000256" key="4">
    <source>
        <dbReference type="ARBA" id="ARBA00022448"/>
    </source>
</evidence>
<evidence type="ECO:0000256" key="15">
    <source>
        <dbReference type="PIRSR" id="PIRSR037090-50"/>
    </source>
</evidence>
<keyword evidence="12" id="KW-1071">Ligand-gated ion channel</keyword>
<evidence type="ECO:0000256" key="5">
    <source>
        <dbReference type="ARBA" id="ARBA00022692"/>
    </source>
</evidence>
<keyword evidence="9 16" id="KW-0472">Membrane</keyword>
<dbReference type="CDD" id="cd13686">
    <property type="entry name" value="GluR_Plant"/>
    <property type="match status" value="1"/>
</dbReference>
<evidence type="ECO:0000256" key="2">
    <source>
        <dbReference type="ARBA" id="ARBA00008685"/>
    </source>
</evidence>
<evidence type="ECO:0000256" key="12">
    <source>
        <dbReference type="ARBA" id="ARBA00023286"/>
    </source>
</evidence>
<proteinExistence type="inferred from homology"/>
<reference evidence="19 20" key="1">
    <citation type="submission" date="2024-11" db="EMBL/GenBank/DDBJ databases">
        <title>Chromosome-level genome assembly of Eucalyptus globulus Labill. provides insights into its genome evolution.</title>
        <authorList>
            <person name="Li X."/>
        </authorList>
    </citation>
    <scope>NUCLEOTIDE SEQUENCE [LARGE SCALE GENOMIC DNA]</scope>
    <source>
        <strain evidence="19">CL2024</strain>
        <tissue evidence="19">Fresh tender leaves</tissue>
    </source>
</reference>
<dbReference type="GO" id="GO:0034220">
    <property type="term" value="P:monoatomic ion transmembrane transport"/>
    <property type="evidence" value="ECO:0007669"/>
    <property type="project" value="UniProtKB-KW"/>
</dbReference>
<sequence length="1001" mass="111638">MILSYIFLFSILSFLCQNPNCFKPQTAQNMNPRSLFSIYQLYILICLFITPSTCQNVTATRIDVGVILDLDTYVGKMSKTCLEMAMDDFYSAHNDYTTRLVLHTRNATSDAVTAASAAIELLKSYQVKAILGPQQSRQADFIADIGNTTQVPIISFTATSPLLSHLETPYFIRMAQVDTSQLKAIAAIVKAAQWREIVPIYERSHYGSGIISYLADAMQGIGTRIPYRCGISPSATDDQILKELYNLMTMQTRVFIVHMLPSLAYRLFLKAKAVGMMSNGYAWIVTDGIASLLSSMDPNVINSMQGVIGVKTYPPQTRELDQFSKRWEQQFHKKYPGINHVQLNAFGLGAYDSIFALAMAVEKADIANSQFSKPAIQDKMTDLETLGVLESGQKLLQSVLKTKFTGLSGGVEFINGQLPISAFQVVNLVGNDAISIGHWTENGITEQLPASNENSMKEKNFMKKVVWPGKSGRIPKGWDIPVNEKKLRIGVPVKAGFSQFINVETDPQTKAPIITGYCKEVFEAVMKSLPYAVPYEYEPFETSEGSGESAGTYDDLVGNISTETERRRYDAVIGDITIRSNRAEFVDFTLPYTESGVSMIVPIKHENRKNAWIFLKPLKTELWITIGAFFVYTGIVIWVLEHRVNKEFRGPPSKQIGMILWFSFSTMVFAHKERVMSNLSRFVLIIWIFTVLVLSSSYTASLTSLLTVQQLQPTVTDIDTLIRNGECIGYQNDSFIPGLLKSIGVNESKLKVLTTLEDFHGNLSKGSNGGVSAIVDELPYLRLVLAKYCSKYKLVGPTYKTAGFGFAFPKGSPLVPDVSRAVLKVMESPEMDVITKAWFGDRDKCLEEDETTVASDSLPLDSFKGLFLIAALTSTSALFIFLINFFHENKHILASQETVKQKVAAVVKTFDEKKEDAHQAAKKEKCKEEEIEMTARGEIHLTPGETSFSHHEEGLFSPDEGLLSTEPGTPYHEYAVIGMNEDGQRKYHFHSNSDSSLYYKI</sequence>
<organism evidence="19 20">
    <name type="scientific">Eucalyptus globulus</name>
    <name type="common">Tasmanian blue gum</name>
    <dbReference type="NCBI Taxonomy" id="34317"/>
    <lineage>
        <taxon>Eukaryota</taxon>
        <taxon>Viridiplantae</taxon>
        <taxon>Streptophyta</taxon>
        <taxon>Embryophyta</taxon>
        <taxon>Tracheophyta</taxon>
        <taxon>Spermatophyta</taxon>
        <taxon>Magnoliopsida</taxon>
        <taxon>eudicotyledons</taxon>
        <taxon>Gunneridae</taxon>
        <taxon>Pentapetalae</taxon>
        <taxon>rosids</taxon>
        <taxon>malvids</taxon>
        <taxon>Myrtales</taxon>
        <taxon>Myrtaceae</taxon>
        <taxon>Myrtoideae</taxon>
        <taxon>Eucalypteae</taxon>
        <taxon>Eucalyptus</taxon>
    </lineage>
</organism>
<keyword evidence="10" id="KW-0675">Receptor</keyword>
<accession>A0ABD3J3R3</accession>
<dbReference type="InterPro" id="IPR028082">
    <property type="entry name" value="Peripla_BP_I"/>
</dbReference>
<evidence type="ECO:0000256" key="9">
    <source>
        <dbReference type="ARBA" id="ARBA00023136"/>
    </source>
</evidence>
<dbReference type="PANTHER" id="PTHR34836:SF1">
    <property type="entry name" value="OS09G0428600 PROTEIN"/>
    <property type="match status" value="1"/>
</dbReference>
<dbReference type="AlphaFoldDB" id="A0ABD3J3R3"/>
<evidence type="ECO:0000259" key="18">
    <source>
        <dbReference type="SMART" id="SM00079"/>
    </source>
</evidence>
<comment type="caution">
    <text evidence="19">The sequence shown here is derived from an EMBL/GenBank/DDBJ whole genome shotgun (WGS) entry which is preliminary data.</text>
</comment>
<feature type="transmembrane region" description="Helical" evidence="16">
    <location>
        <begin position="865"/>
        <end position="886"/>
    </location>
</feature>
<dbReference type="CDD" id="cd19990">
    <property type="entry name" value="PBP1_GABAb_receptor_plant"/>
    <property type="match status" value="1"/>
</dbReference>
<dbReference type="SUPFAM" id="SSF53822">
    <property type="entry name" value="Periplasmic binding protein-like I"/>
    <property type="match status" value="1"/>
</dbReference>
<dbReference type="EMBL" id="JBJKBG010000010">
    <property type="protein sequence ID" value="KAL3721199.1"/>
    <property type="molecule type" value="Genomic_DNA"/>
</dbReference>
<dbReference type="InterPro" id="IPR015683">
    <property type="entry name" value="Ionotropic_Glu_rcpt"/>
</dbReference>
<dbReference type="SUPFAM" id="SSF53850">
    <property type="entry name" value="Periplasmic binding protein-like II"/>
    <property type="match status" value="1"/>
</dbReference>
<keyword evidence="20" id="KW-1185">Reference proteome</keyword>
<evidence type="ECO:0000256" key="14">
    <source>
        <dbReference type="ARBA" id="ARBA00049638"/>
    </source>
</evidence>
<dbReference type="Proteomes" id="UP001634007">
    <property type="component" value="Unassembled WGS sequence"/>
</dbReference>
<evidence type="ECO:0000313" key="19">
    <source>
        <dbReference type="EMBL" id="KAL3721199.1"/>
    </source>
</evidence>
<dbReference type="InterPro" id="IPR044440">
    <property type="entry name" value="GABAb_receptor_plant_PBP1"/>
</dbReference>
<dbReference type="InterPro" id="IPR001320">
    <property type="entry name" value="Iontro_rcpt_C"/>
</dbReference>
<feature type="transmembrane region" description="Helical" evidence="16">
    <location>
        <begin position="682"/>
        <end position="700"/>
    </location>
</feature>
<evidence type="ECO:0000256" key="8">
    <source>
        <dbReference type="ARBA" id="ARBA00023065"/>
    </source>
</evidence>
<feature type="transmembrane region" description="Helical" evidence="16">
    <location>
        <begin position="622"/>
        <end position="640"/>
    </location>
</feature>
<dbReference type="GO" id="GO:0016020">
    <property type="term" value="C:membrane"/>
    <property type="evidence" value="ECO:0007669"/>
    <property type="project" value="UniProtKB-SubCell"/>
</dbReference>
<dbReference type="InterPro" id="IPR001828">
    <property type="entry name" value="ANF_lig-bd_rcpt"/>
</dbReference>
<dbReference type="SMART" id="SM00079">
    <property type="entry name" value="PBPe"/>
    <property type="match status" value="1"/>
</dbReference>
<dbReference type="Pfam" id="PF10613">
    <property type="entry name" value="Lig_chan-Glu_bd"/>
    <property type="match status" value="1"/>
</dbReference>
<evidence type="ECO:0000313" key="20">
    <source>
        <dbReference type="Proteomes" id="UP001634007"/>
    </source>
</evidence>
<evidence type="ECO:0000256" key="1">
    <source>
        <dbReference type="ARBA" id="ARBA00004141"/>
    </source>
</evidence>
<dbReference type="Gene3D" id="3.40.190.10">
    <property type="entry name" value="Periplasmic binding protein-like II"/>
    <property type="match status" value="2"/>
</dbReference>
<evidence type="ECO:0000256" key="6">
    <source>
        <dbReference type="ARBA" id="ARBA00022729"/>
    </source>
</evidence>
<comment type="subunit">
    <text evidence="3">May form heteromers.</text>
</comment>
<feature type="disulfide bond" evidence="15">
    <location>
        <begin position="789"/>
        <end position="845"/>
    </location>
</feature>
<protein>
    <recommendedName>
        <fullName evidence="18">Ionotropic glutamate receptor C-terminal domain-containing protein</fullName>
    </recommendedName>
</protein>
<name>A0ABD3J3R3_EUCGL</name>
<keyword evidence="6 17" id="KW-0732">Signal</keyword>
<keyword evidence="13" id="KW-0407">Ion channel</keyword>
<dbReference type="FunFam" id="1.10.287.70:FF:000037">
    <property type="entry name" value="Glutamate receptor"/>
    <property type="match status" value="1"/>
</dbReference>
<comment type="similarity">
    <text evidence="2">Belongs to the glutamate-gated ion channel (TC 1.A.10.1) family.</text>
</comment>
<feature type="signal peptide" evidence="17">
    <location>
        <begin position="1"/>
        <end position="21"/>
    </location>
</feature>
<evidence type="ECO:0000256" key="3">
    <source>
        <dbReference type="ARBA" id="ARBA00011095"/>
    </source>
</evidence>
<gene>
    <name evidence="19" type="ORF">ACJRO7_005938</name>
</gene>
<evidence type="ECO:0000256" key="13">
    <source>
        <dbReference type="ARBA" id="ARBA00023303"/>
    </source>
</evidence>
<dbReference type="InterPro" id="IPR019594">
    <property type="entry name" value="Glu/Gly-bd"/>
</dbReference>
<dbReference type="InterPro" id="IPR017103">
    <property type="entry name" value="Iontropic_Glu_rcpt_pln"/>
</dbReference>
<dbReference type="Gene3D" id="3.40.50.2300">
    <property type="match status" value="3"/>
</dbReference>
<dbReference type="PIRSF" id="PIRSF037090">
    <property type="entry name" value="Iontro_Glu-like_rcpt_pln"/>
    <property type="match status" value="1"/>
</dbReference>
<keyword evidence="7 16" id="KW-1133">Transmembrane helix</keyword>
<dbReference type="FunFam" id="3.40.50.2300:FF:000188">
    <property type="entry name" value="Glutamate receptor"/>
    <property type="match status" value="1"/>
</dbReference>
<keyword evidence="5 16" id="KW-0812">Transmembrane</keyword>
<dbReference type="Pfam" id="PF00060">
    <property type="entry name" value="Lig_chan"/>
    <property type="match status" value="1"/>
</dbReference>
<evidence type="ECO:0000256" key="17">
    <source>
        <dbReference type="SAM" id="SignalP"/>
    </source>
</evidence>
<keyword evidence="8" id="KW-0406">Ion transport</keyword>
<keyword evidence="15" id="KW-1015">Disulfide bond</keyword>
<dbReference type="FunFam" id="3.40.190.10:FF:000103">
    <property type="entry name" value="Glutamate receptor"/>
    <property type="match status" value="1"/>
</dbReference>
<evidence type="ECO:0000256" key="10">
    <source>
        <dbReference type="ARBA" id="ARBA00023170"/>
    </source>
</evidence>
<dbReference type="Pfam" id="PF01094">
    <property type="entry name" value="ANF_receptor"/>
    <property type="match status" value="1"/>
</dbReference>
<evidence type="ECO:0000256" key="7">
    <source>
        <dbReference type="ARBA" id="ARBA00022989"/>
    </source>
</evidence>
<comment type="subcellular location">
    <subcellularLocation>
        <location evidence="1">Membrane</location>
        <topology evidence="1">Multi-pass membrane protein</topology>
    </subcellularLocation>
</comment>
<feature type="domain" description="Ionotropic glutamate receptor C-terminal" evidence="18">
    <location>
        <begin position="486"/>
        <end position="841"/>
    </location>
</feature>
<evidence type="ECO:0000256" key="11">
    <source>
        <dbReference type="ARBA" id="ARBA00023180"/>
    </source>
</evidence>
<comment type="function">
    <text evidence="14">Glutamate-gated receptor that probably acts as a non-selective cation channel. May be involved in light-signal transduction and calcium homeostasis via the regulation of calcium influx into cells.</text>
</comment>